<organism evidence="2 3">
    <name type="scientific">Novosphingobium mangrovi</name>
    <name type="common">ex Huang et al. 2023</name>
    <dbReference type="NCBI Taxonomy" id="2976432"/>
    <lineage>
        <taxon>Bacteria</taxon>
        <taxon>Pseudomonadati</taxon>
        <taxon>Pseudomonadota</taxon>
        <taxon>Alphaproteobacteria</taxon>
        <taxon>Sphingomonadales</taxon>
        <taxon>Sphingomonadaceae</taxon>
        <taxon>Novosphingobium</taxon>
    </lineage>
</organism>
<feature type="domain" description="Cyclic nucleotide-binding" evidence="1">
    <location>
        <begin position="1"/>
        <end position="97"/>
    </location>
</feature>
<dbReference type="RefSeq" id="WP_260045436.1">
    <property type="nucleotide sequence ID" value="NZ_JANZXA010000004.1"/>
</dbReference>
<proteinExistence type="predicted"/>
<dbReference type="Gene3D" id="2.60.120.10">
    <property type="entry name" value="Jelly Rolls"/>
    <property type="match status" value="1"/>
</dbReference>
<dbReference type="SUPFAM" id="SSF51206">
    <property type="entry name" value="cAMP-binding domain-like"/>
    <property type="match status" value="1"/>
</dbReference>
<comment type="caution">
    <text evidence="2">The sequence shown here is derived from an EMBL/GenBank/DDBJ whole genome shotgun (WGS) entry which is preliminary data.</text>
</comment>
<sequence>MLDEIVSGKGTEIVCLTGEHVFLQGDVDRWVYFVEKGLLKAFYLDPDGREHIKSLLVPGAAIGSLVALTGGGRCSFGLRAIADSRLRAVPYAALKEVADHDLGTARQVMAVLTELAMRKEKREYELLCLSAEERYERFLDEVAPRAPGLSQMDIAAYLGITPPALSRIRRRRGMTSRRGSD</sequence>
<dbReference type="InterPro" id="IPR018490">
    <property type="entry name" value="cNMP-bd_dom_sf"/>
</dbReference>
<evidence type="ECO:0000259" key="1">
    <source>
        <dbReference type="PROSITE" id="PS50042"/>
    </source>
</evidence>
<evidence type="ECO:0000313" key="2">
    <source>
        <dbReference type="EMBL" id="MCT2399365.1"/>
    </source>
</evidence>
<dbReference type="EMBL" id="JANZXA010000004">
    <property type="protein sequence ID" value="MCT2399365.1"/>
    <property type="molecule type" value="Genomic_DNA"/>
</dbReference>
<dbReference type="InterPro" id="IPR014710">
    <property type="entry name" value="RmlC-like_jellyroll"/>
</dbReference>
<evidence type="ECO:0000313" key="3">
    <source>
        <dbReference type="Proteomes" id="UP001165583"/>
    </source>
</evidence>
<dbReference type="CDD" id="cd00038">
    <property type="entry name" value="CAP_ED"/>
    <property type="match status" value="1"/>
</dbReference>
<gene>
    <name evidence="2" type="ORF">NZK81_07380</name>
</gene>
<reference evidence="2" key="1">
    <citation type="submission" date="2022-09" db="EMBL/GenBank/DDBJ databases">
        <title>Novosphingobium sp. Nov., a polycyclic aromatic hydrocarbon-degrading bacterium isolated form mangrove sediments in HongKong.</title>
        <authorList>
            <person name="Hu Z."/>
        </authorList>
    </citation>
    <scope>NUCLEOTIDE SEQUENCE</scope>
    <source>
        <strain evidence="2">HK4-1</strain>
    </source>
</reference>
<dbReference type="SMART" id="SM00100">
    <property type="entry name" value="cNMP"/>
    <property type="match status" value="1"/>
</dbReference>
<keyword evidence="3" id="KW-1185">Reference proteome</keyword>
<dbReference type="Proteomes" id="UP001165583">
    <property type="component" value="Unassembled WGS sequence"/>
</dbReference>
<protein>
    <submittedName>
        <fullName evidence="2">Crp/Fnr family transcriptional regulator</fullName>
    </submittedName>
</protein>
<dbReference type="Pfam" id="PF00027">
    <property type="entry name" value="cNMP_binding"/>
    <property type="match status" value="1"/>
</dbReference>
<dbReference type="PROSITE" id="PS50042">
    <property type="entry name" value="CNMP_BINDING_3"/>
    <property type="match status" value="1"/>
</dbReference>
<dbReference type="InterPro" id="IPR000595">
    <property type="entry name" value="cNMP-bd_dom"/>
</dbReference>
<accession>A0ABT2I3I8</accession>
<name>A0ABT2I3I8_9SPHN</name>